<proteinExistence type="predicted"/>
<dbReference type="SUPFAM" id="SSF54427">
    <property type="entry name" value="NTF2-like"/>
    <property type="match status" value="1"/>
</dbReference>
<dbReference type="AlphaFoldDB" id="A0A1A3NXM5"/>
<name>A0A1A3NXM5_MYCAS</name>
<dbReference type="EMBL" id="LZLR01000031">
    <property type="protein sequence ID" value="OBK26150.1"/>
    <property type="molecule type" value="Genomic_DNA"/>
</dbReference>
<dbReference type="InterPro" id="IPR009959">
    <property type="entry name" value="Cyclase_SnoaL-like"/>
</dbReference>
<evidence type="ECO:0000313" key="2">
    <source>
        <dbReference type="Proteomes" id="UP000093819"/>
    </source>
</evidence>
<reference evidence="1 2" key="1">
    <citation type="submission" date="2016-06" db="EMBL/GenBank/DDBJ databases">
        <authorList>
            <person name="Kjaerup R.B."/>
            <person name="Dalgaard T.S."/>
            <person name="Juul-Madsen H.R."/>
        </authorList>
    </citation>
    <scope>NUCLEOTIDE SEQUENCE [LARGE SCALE GENOMIC DNA]</scope>
    <source>
        <strain evidence="1 2">1245335.1</strain>
    </source>
</reference>
<gene>
    <name evidence="1" type="ORF">A5635_14390</name>
</gene>
<dbReference type="Proteomes" id="UP000093819">
    <property type="component" value="Unassembled WGS sequence"/>
</dbReference>
<sequence length="164" mass="18660">MRKDSIVEVWEEHAIYEFGVKNADLAVSTMVPDASVMHLPTMSGGFGREQIRRYYADVFIPGIPDETSTELVTRSVGEDFLVDESIMYIRHDREIPFLLPRVEPTGLAIEVPFVVIVEFRGVLMKSERLYWDQAGVFAQLGLLSTDRLPMPDHSEVTRFLRQAG</sequence>
<dbReference type="PANTHER" id="PTHR38436">
    <property type="entry name" value="POLYKETIDE CYCLASE SNOAL-LIKE DOMAIN"/>
    <property type="match status" value="1"/>
</dbReference>
<dbReference type="RefSeq" id="WP_065034085.1">
    <property type="nucleotide sequence ID" value="NZ_LZLR01000031.1"/>
</dbReference>
<comment type="caution">
    <text evidence="1">The sequence shown here is derived from an EMBL/GenBank/DDBJ whole genome shotgun (WGS) entry which is preliminary data.</text>
</comment>
<dbReference type="InterPro" id="IPR032710">
    <property type="entry name" value="NTF2-like_dom_sf"/>
</dbReference>
<dbReference type="PANTHER" id="PTHR38436:SF3">
    <property type="entry name" value="CARBOXYMETHYLENEBUTENOLIDASE-RELATED"/>
    <property type="match status" value="1"/>
</dbReference>
<dbReference type="OrthoDB" id="9787933at2"/>
<evidence type="ECO:0000313" key="1">
    <source>
        <dbReference type="EMBL" id="OBK26150.1"/>
    </source>
</evidence>
<dbReference type="Gene3D" id="3.10.450.50">
    <property type="match status" value="1"/>
</dbReference>
<accession>A0A1A3NXM5</accession>
<evidence type="ECO:0008006" key="3">
    <source>
        <dbReference type="Google" id="ProtNLM"/>
    </source>
</evidence>
<protein>
    <recommendedName>
        <fullName evidence="3">SnoaL-like domain-containing protein</fullName>
    </recommendedName>
</protein>
<dbReference type="GO" id="GO:0030638">
    <property type="term" value="P:polyketide metabolic process"/>
    <property type="evidence" value="ECO:0007669"/>
    <property type="project" value="InterPro"/>
</dbReference>
<organism evidence="1 2">
    <name type="scientific">Mycobacterium asiaticum</name>
    <dbReference type="NCBI Taxonomy" id="1790"/>
    <lineage>
        <taxon>Bacteria</taxon>
        <taxon>Bacillati</taxon>
        <taxon>Actinomycetota</taxon>
        <taxon>Actinomycetes</taxon>
        <taxon>Mycobacteriales</taxon>
        <taxon>Mycobacteriaceae</taxon>
        <taxon>Mycobacterium</taxon>
    </lineage>
</organism>